<feature type="compositionally biased region" description="Acidic residues" evidence="2">
    <location>
        <begin position="1202"/>
        <end position="1212"/>
    </location>
</feature>
<dbReference type="PANTHER" id="PTHR12706:SF13">
    <property type="entry name" value="PROTEIN FORGETTER 1"/>
    <property type="match status" value="1"/>
</dbReference>
<feature type="compositionally biased region" description="Polar residues" evidence="2">
    <location>
        <begin position="77"/>
        <end position="87"/>
    </location>
</feature>
<feature type="region of interest" description="Disordered" evidence="2">
    <location>
        <begin position="1160"/>
        <end position="1212"/>
    </location>
</feature>
<feature type="region of interest" description="Disordered" evidence="2">
    <location>
        <begin position="77"/>
        <end position="104"/>
    </location>
</feature>
<comment type="similarity">
    <text evidence="1">Belongs to the SBNO family.</text>
</comment>
<feature type="region of interest" description="Disordered" evidence="2">
    <location>
        <begin position="156"/>
        <end position="186"/>
    </location>
</feature>
<feature type="region of interest" description="Disordered" evidence="2">
    <location>
        <begin position="620"/>
        <end position="713"/>
    </location>
</feature>
<organism evidence="6 7">
    <name type="scientific">Coccomyxa viridis</name>
    <dbReference type="NCBI Taxonomy" id="1274662"/>
    <lineage>
        <taxon>Eukaryota</taxon>
        <taxon>Viridiplantae</taxon>
        <taxon>Chlorophyta</taxon>
        <taxon>core chlorophytes</taxon>
        <taxon>Trebouxiophyceae</taxon>
        <taxon>Trebouxiophyceae incertae sedis</taxon>
        <taxon>Coccomyxaceae</taxon>
        <taxon>Coccomyxa</taxon>
    </lineage>
</organism>
<accession>A0ABP1G809</accession>
<gene>
    <name evidence="6" type="primary">g10484</name>
    <name evidence="6" type="ORF">VP750_LOCUS9406</name>
</gene>
<feature type="compositionally biased region" description="Acidic residues" evidence="2">
    <location>
        <begin position="171"/>
        <end position="182"/>
    </location>
</feature>
<sequence length="1400" mass="152138">MINVPPQLLPRLLQAQQFKCPHCRTTQGLPEGLGMQQDAQLMSAAPERGYSGQYEGYMNGHEAAIDQAEMAARGMMQQGTSAPSNHYSTTVTSGGGRSSHSRYGRDPYGYTGQRYGSGAYGNGMPHEGWNGSSSGYMQEDGTGRYGRDSYDARYGMDRYGSGGLEQHHDPNDDDADDDDVGDQEGLTFTDYKPAKLSFGKQHPDAVVETASLAAVEPPDVTYELHLDDQIEDGTLSGLQLESIVYACQRHEQLLPDGCRAGFFIGDGAGVGKGRTIAGLVMENWRCKRKRHLWLTIGTDLRIDSRRDLDDIGATDIPLHPLNKLPYGQLDSDKVGVKDGVVLLTYSSLISAADSGASRLQQLVDWCKPGFDGLIVFDECHKAKNLVPESGGKPTKVGEKVLQLQRMLPLARVVYCSATGASEPRNLGYMERLGLWGEGTPSFAAFQDFLDAVGGRGVGALELVAMDMKARGMFVCRTLSFQGCEFQVVEAPLEEPFLGYYRASARMWNQLRREFLYAAEQAGAPDDKPTRRGNVLWRSFWGAHQRFFRHLCMAAKVPGLVRMSNAALEDGKCVVIGLQSTGDARTVEAVAERAVDGELDDFVSGPKELLLKLVEDNYPLASDPDATPGSEAEKPASARADGRRGRASKKRAAADAPEQPPPANGRKRRKATKKEPPARPQSSGIRVKIKLKDQDGSEAAAAPIPNGRSHRNGADVVTISDEDDDVVMQDHTADKAGPGPGSSRAGANSGFTPQELKLRQQMRERRKAGLARKEQVQKAIAGLDLPNNPLDELIDRLGGPARVAEMTGRKGRLVRRKDGEAGVKWEARNASGVDKGSSLEMINILERKMFLSGEKLVAVISEAASAGISLHADRRFINQRQRVHLTHELPWSADKAIQQFGRTHRANETHGPQYRLVFTPLGGEKRFASAVARRLQSLGALTQGDRRAGTAGPSLSEFNFESQWGQKALKHMYRAICEEEMPMVLPPACQHQADGTPPAVSLQTFRGQARAHLLSVGIIRPAADVTAIDVNAFLSAPHGAPAGAGKVAEADKGDVARFLNRLLGLEPEVQTCIFDFYQAILEATIAQARREGRYDDGIVDVPGTAISLAEAPKVMRRDEVSGAPTLLYKVLVDRGVSWGQACELLSETAAAAKASAERAEESKAAAEQKSSSKAEVKEAAEDMKQAAKQSAAVKQEQVKAGDDSDSDVEIVEEDAPEKGSLSGFYRAIRETGRANVLLALQVPNTTPARFRLTRPGTGRLAKTIDVTELQSRYKRLDRAQAGKAWAEAYESAAQKRSGPGARIQTLYLVSGLVLPVWQEVKRVLAAQQRPIDRRLHVIRLETTGDDPVRLVGMLIPEKALHDLLAELQSTEQGEQGEEVDDVGPIGHVQEGLAKGSLRDIR</sequence>
<feature type="domain" description="SBNO alpha/beta" evidence="5">
    <location>
        <begin position="1215"/>
        <end position="1294"/>
    </location>
</feature>
<evidence type="ECO:0000256" key="2">
    <source>
        <dbReference type="SAM" id="MobiDB-lite"/>
    </source>
</evidence>
<proteinExistence type="inferred from homology"/>
<dbReference type="InterPro" id="IPR027417">
    <property type="entry name" value="P-loop_NTPase"/>
</dbReference>
<dbReference type="SUPFAM" id="SSF52540">
    <property type="entry name" value="P-loop containing nucleoside triphosphate hydrolases"/>
    <property type="match status" value="1"/>
</dbReference>
<dbReference type="Pfam" id="PF25373">
    <property type="entry name" value="SBNO"/>
    <property type="match status" value="1"/>
</dbReference>
<feature type="compositionally biased region" description="Basic and acidic residues" evidence="2">
    <location>
        <begin position="630"/>
        <end position="643"/>
    </location>
</feature>
<comment type="caution">
    <text evidence="6">The sequence shown here is derived from an EMBL/GenBank/DDBJ whole genome shotgun (WGS) entry which is preliminary data.</text>
</comment>
<dbReference type="InterPro" id="IPR039187">
    <property type="entry name" value="SNO_AAA"/>
</dbReference>
<dbReference type="InterPro" id="IPR026937">
    <property type="entry name" value="SBNO_Helicase_C_dom"/>
</dbReference>
<evidence type="ECO:0000256" key="1">
    <source>
        <dbReference type="ARBA" id="ARBA00006992"/>
    </source>
</evidence>
<dbReference type="Pfam" id="PF13872">
    <property type="entry name" value="AAA_34"/>
    <property type="match status" value="1"/>
</dbReference>
<dbReference type="PANTHER" id="PTHR12706">
    <property type="entry name" value="STRAWBERRY NOTCH-RELATED"/>
    <property type="match status" value="1"/>
</dbReference>
<dbReference type="InterPro" id="IPR026741">
    <property type="entry name" value="SNO"/>
</dbReference>
<feature type="region of interest" description="Disordered" evidence="2">
    <location>
        <begin position="729"/>
        <end position="749"/>
    </location>
</feature>
<name>A0ABP1G809_9CHLO</name>
<evidence type="ECO:0000313" key="7">
    <source>
        <dbReference type="Proteomes" id="UP001497392"/>
    </source>
</evidence>
<reference evidence="6 7" key="1">
    <citation type="submission" date="2024-06" db="EMBL/GenBank/DDBJ databases">
        <authorList>
            <person name="Kraege A."/>
            <person name="Thomma B."/>
        </authorList>
    </citation>
    <scope>NUCLEOTIDE SEQUENCE [LARGE SCALE GENOMIC DNA]</scope>
</reference>
<feature type="compositionally biased region" description="Low complexity" evidence="2">
    <location>
        <begin position="740"/>
        <end position="749"/>
    </location>
</feature>
<feature type="domain" description="Strawberry notch AAA" evidence="4">
    <location>
        <begin position="201"/>
        <end position="500"/>
    </location>
</feature>
<dbReference type="Pfam" id="PF13871">
    <property type="entry name" value="Helicase_C_4"/>
    <property type="match status" value="1"/>
</dbReference>
<dbReference type="Proteomes" id="UP001497392">
    <property type="component" value="Unassembled WGS sequence"/>
</dbReference>
<evidence type="ECO:0000259" key="5">
    <source>
        <dbReference type="Pfam" id="PF25373"/>
    </source>
</evidence>
<dbReference type="Gene3D" id="3.40.50.300">
    <property type="entry name" value="P-loop containing nucleotide triphosphate hydrolases"/>
    <property type="match status" value="1"/>
</dbReference>
<protein>
    <submittedName>
        <fullName evidence="6">G10484 protein</fullName>
    </submittedName>
</protein>
<dbReference type="EMBL" id="CAXHTA020000017">
    <property type="protein sequence ID" value="CAL5227500.1"/>
    <property type="molecule type" value="Genomic_DNA"/>
</dbReference>
<keyword evidence="7" id="KW-1185">Reference proteome</keyword>
<feature type="compositionally biased region" description="Low complexity" evidence="2">
    <location>
        <begin position="1185"/>
        <end position="1194"/>
    </location>
</feature>
<evidence type="ECO:0000259" key="3">
    <source>
        <dbReference type="Pfam" id="PF13871"/>
    </source>
</evidence>
<feature type="compositionally biased region" description="Basic and acidic residues" evidence="2">
    <location>
        <begin position="1160"/>
        <end position="1184"/>
    </location>
</feature>
<dbReference type="InterPro" id="IPR057332">
    <property type="entry name" value="SBNO_a/b_dom"/>
</dbReference>
<evidence type="ECO:0000313" key="6">
    <source>
        <dbReference type="EMBL" id="CAL5227500.1"/>
    </source>
</evidence>
<feature type="domain" description="Strawberry notch helicase C" evidence="3">
    <location>
        <begin position="787"/>
        <end position="1099"/>
    </location>
</feature>
<evidence type="ECO:0000259" key="4">
    <source>
        <dbReference type="Pfam" id="PF13872"/>
    </source>
</evidence>